<evidence type="ECO:0000313" key="3">
    <source>
        <dbReference type="Proteomes" id="UP000784294"/>
    </source>
</evidence>
<feature type="region of interest" description="Disordered" evidence="1">
    <location>
        <begin position="142"/>
        <end position="166"/>
    </location>
</feature>
<evidence type="ECO:0000313" key="2">
    <source>
        <dbReference type="EMBL" id="VEL10222.1"/>
    </source>
</evidence>
<sequence>MGDTGGWKAMRGIESMTQNETFLDLAEEGQTDGRGEGSVACRLAVWLQPSQSQLTRFTLTPRIGGLYVRPLSVTAGLTPPRCPGLESTLIPTLGTSGLSASLAGGYSTTLAERSGLSLQRNSVSNDANPSRQRCTGGIELSAASQAGGSSSSSNGNGNLEDQISRHPTRVGQHLGLFVARRVETRRQTMAKTLREVVHIAQEILHEVELQEPRFISTLKPVGQASRNPVPASEYAVSRAQSPNQGFAEVSTKFGVSGGEQARTIRCISTPLTFIKEPYSTSFINAKRLLFEFSHNDMRSHQHPQRDFNPGCCSAEYKFDALTTTPHCHEWPCVRGQM</sequence>
<evidence type="ECO:0000256" key="1">
    <source>
        <dbReference type="SAM" id="MobiDB-lite"/>
    </source>
</evidence>
<accession>A0A448WF63</accession>
<reference evidence="2" key="1">
    <citation type="submission" date="2018-11" db="EMBL/GenBank/DDBJ databases">
        <authorList>
            <consortium name="Pathogen Informatics"/>
        </authorList>
    </citation>
    <scope>NUCLEOTIDE SEQUENCE</scope>
</reference>
<dbReference type="EMBL" id="CAAALY010008382">
    <property type="protein sequence ID" value="VEL10222.1"/>
    <property type="molecule type" value="Genomic_DNA"/>
</dbReference>
<comment type="caution">
    <text evidence="2">The sequence shown here is derived from an EMBL/GenBank/DDBJ whole genome shotgun (WGS) entry which is preliminary data.</text>
</comment>
<name>A0A448WF63_9PLAT</name>
<dbReference type="Proteomes" id="UP000784294">
    <property type="component" value="Unassembled WGS sequence"/>
</dbReference>
<dbReference type="OrthoDB" id="5961151at2759"/>
<keyword evidence="3" id="KW-1185">Reference proteome</keyword>
<protein>
    <submittedName>
        <fullName evidence="2">Uncharacterized protein</fullName>
    </submittedName>
</protein>
<feature type="compositionally biased region" description="Low complexity" evidence="1">
    <location>
        <begin position="142"/>
        <end position="158"/>
    </location>
</feature>
<gene>
    <name evidence="2" type="ORF">PXEA_LOCUS3662</name>
</gene>
<dbReference type="AlphaFoldDB" id="A0A448WF63"/>
<organism evidence="2 3">
    <name type="scientific">Protopolystoma xenopodis</name>
    <dbReference type="NCBI Taxonomy" id="117903"/>
    <lineage>
        <taxon>Eukaryota</taxon>
        <taxon>Metazoa</taxon>
        <taxon>Spiralia</taxon>
        <taxon>Lophotrochozoa</taxon>
        <taxon>Platyhelminthes</taxon>
        <taxon>Monogenea</taxon>
        <taxon>Polyopisthocotylea</taxon>
        <taxon>Polystomatidea</taxon>
        <taxon>Polystomatidae</taxon>
        <taxon>Protopolystoma</taxon>
    </lineage>
</organism>
<proteinExistence type="predicted"/>